<sequence length="346" mass="39378">MQRILITGGCGFIGSNFVIKKVNDSNNTVLNLDKLTYAGNKMNLKSIDKRPNYQFIEGDICDSQLVSETIIKFNPNFIVNFAAESHVDRSIDDPMDFIQTNIVGTASLLCASLDYWQWINKKNKGGEFLFLHVSTDEVFGSLESEGVFTETTPYDPNSPYSASKAGSDHLTRAWNRTYGLPTIITNCSNNYGPYQFPEKLIPLIIANCINEKHLPVYGKGLNVRDWLYVKDHCDAIDTVLKQGQIGETYNIGGNNEIRNIDIVKTICSILDELRPRVTGKPYNELITYVKDRPGHDFRYAIDASKINNDLGWVPKETFETGIRKTIQWYLDNEDWWKQIQDGTYNQ</sequence>
<protein>
    <recommendedName>
        <fullName evidence="4">NAD(P)-binding domain-containing protein</fullName>
    </recommendedName>
</protein>
<dbReference type="InterPro" id="IPR036291">
    <property type="entry name" value="NAD(P)-bd_dom_sf"/>
</dbReference>
<dbReference type="Gene3D" id="3.40.50.720">
    <property type="entry name" value="NAD(P)-binding Rossmann-like Domain"/>
    <property type="match status" value="1"/>
</dbReference>
<keyword evidence="3" id="KW-0456">Lyase</keyword>
<feature type="non-terminal residue" evidence="5">
    <location>
        <position position="346"/>
    </location>
</feature>
<evidence type="ECO:0000259" key="4">
    <source>
        <dbReference type="Pfam" id="PF16363"/>
    </source>
</evidence>
<dbReference type="EMBL" id="UINC01099122">
    <property type="protein sequence ID" value="SVC58150.1"/>
    <property type="molecule type" value="Genomic_DNA"/>
</dbReference>
<evidence type="ECO:0000313" key="5">
    <source>
        <dbReference type="EMBL" id="SVC58150.1"/>
    </source>
</evidence>
<evidence type="ECO:0000256" key="2">
    <source>
        <dbReference type="ARBA" id="ARBA00023027"/>
    </source>
</evidence>
<reference evidence="5" key="1">
    <citation type="submission" date="2018-05" db="EMBL/GenBank/DDBJ databases">
        <authorList>
            <person name="Lanie J.A."/>
            <person name="Ng W.-L."/>
            <person name="Kazmierczak K.M."/>
            <person name="Andrzejewski T.M."/>
            <person name="Davidsen T.M."/>
            <person name="Wayne K.J."/>
            <person name="Tettelin H."/>
            <person name="Glass J.I."/>
            <person name="Rusch D."/>
            <person name="Podicherti R."/>
            <person name="Tsui H.-C.T."/>
            <person name="Winkler M.E."/>
        </authorList>
    </citation>
    <scope>NUCLEOTIDE SEQUENCE</scope>
</reference>
<dbReference type="PANTHER" id="PTHR43000">
    <property type="entry name" value="DTDP-D-GLUCOSE 4,6-DEHYDRATASE-RELATED"/>
    <property type="match status" value="1"/>
</dbReference>
<dbReference type="InterPro" id="IPR016040">
    <property type="entry name" value="NAD(P)-bd_dom"/>
</dbReference>
<name>A0A382NBR0_9ZZZZ</name>
<dbReference type="NCBIfam" id="TIGR01181">
    <property type="entry name" value="dTDP_gluc_dehyt"/>
    <property type="match status" value="1"/>
</dbReference>
<accession>A0A382NBR0</accession>
<keyword evidence="2" id="KW-0520">NAD</keyword>
<dbReference type="GO" id="GO:0009225">
    <property type="term" value="P:nucleotide-sugar metabolic process"/>
    <property type="evidence" value="ECO:0007669"/>
    <property type="project" value="InterPro"/>
</dbReference>
<gene>
    <name evidence="5" type="ORF">METZ01_LOCUS311004</name>
</gene>
<evidence type="ECO:0000256" key="3">
    <source>
        <dbReference type="ARBA" id="ARBA00023239"/>
    </source>
</evidence>
<comment type="cofactor">
    <cofactor evidence="1">
        <name>NAD(+)</name>
        <dbReference type="ChEBI" id="CHEBI:57540"/>
    </cofactor>
</comment>
<dbReference type="GO" id="GO:0008460">
    <property type="term" value="F:dTDP-glucose 4,6-dehydratase activity"/>
    <property type="evidence" value="ECO:0007669"/>
    <property type="project" value="InterPro"/>
</dbReference>
<dbReference type="Pfam" id="PF16363">
    <property type="entry name" value="GDP_Man_Dehyd"/>
    <property type="match status" value="1"/>
</dbReference>
<organism evidence="5">
    <name type="scientific">marine metagenome</name>
    <dbReference type="NCBI Taxonomy" id="408172"/>
    <lineage>
        <taxon>unclassified sequences</taxon>
        <taxon>metagenomes</taxon>
        <taxon>ecological metagenomes</taxon>
    </lineage>
</organism>
<dbReference type="AlphaFoldDB" id="A0A382NBR0"/>
<proteinExistence type="predicted"/>
<feature type="domain" description="NAD(P)-binding" evidence="4">
    <location>
        <begin position="5"/>
        <end position="325"/>
    </location>
</feature>
<dbReference type="CDD" id="cd05246">
    <property type="entry name" value="dTDP_GD_SDR_e"/>
    <property type="match status" value="1"/>
</dbReference>
<evidence type="ECO:0000256" key="1">
    <source>
        <dbReference type="ARBA" id="ARBA00001911"/>
    </source>
</evidence>
<dbReference type="SUPFAM" id="SSF51735">
    <property type="entry name" value="NAD(P)-binding Rossmann-fold domains"/>
    <property type="match status" value="1"/>
</dbReference>
<dbReference type="Gene3D" id="3.90.25.10">
    <property type="entry name" value="UDP-galactose 4-epimerase, domain 1"/>
    <property type="match status" value="1"/>
</dbReference>
<dbReference type="InterPro" id="IPR005888">
    <property type="entry name" value="dTDP_Gluc_deHydtase"/>
</dbReference>